<feature type="transmembrane region" description="Helical" evidence="1">
    <location>
        <begin position="131"/>
        <end position="149"/>
    </location>
</feature>
<dbReference type="STRING" id="661478.OP10G_0251"/>
<keyword evidence="1" id="KW-0812">Transmembrane</keyword>
<name>A0A068NPV9_FIMGI</name>
<proteinExistence type="predicted"/>
<sequence>MIRHEVTIASPLAVPAARSSLIAWSQAIGYRLVSPAFLSSIQMERGSLMGNMGSLGPKTWSVKFHATFQPAETGCMVTLEWVISTFGQIGTRNDIEFWRKEVAWAMEASQGHVLDVPAHTKAASQAYNGNVWRALALTGAILLPLFGVAVVTESILLSFLAAIVGGTAAGFAFRAPRSLSTLNPPENESS</sequence>
<keyword evidence="3" id="KW-1185">Reference proteome</keyword>
<evidence type="ECO:0000256" key="1">
    <source>
        <dbReference type="SAM" id="Phobius"/>
    </source>
</evidence>
<keyword evidence="1" id="KW-1133">Transmembrane helix</keyword>
<organism evidence="2 3">
    <name type="scientific">Fimbriimonas ginsengisoli Gsoil 348</name>
    <dbReference type="NCBI Taxonomy" id="661478"/>
    <lineage>
        <taxon>Bacteria</taxon>
        <taxon>Bacillati</taxon>
        <taxon>Armatimonadota</taxon>
        <taxon>Fimbriimonadia</taxon>
        <taxon>Fimbriimonadales</taxon>
        <taxon>Fimbriimonadaceae</taxon>
        <taxon>Fimbriimonas</taxon>
    </lineage>
</organism>
<keyword evidence="1" id="KW-0472">Membrane</keyword>
<dbReference type="Proteomes" id="UP000027982">
    <property type="component" value="Chromosome"/>
</dbReference>
<reference evidence="2 3" key="1">
    <citation type="journal article" date="2014" name="PLoS ONE">
        <title>The first complete genome sequence of the class fimbriimonadia in the phylum armatimonadetes.</title>
        <authorList>
            <person name="Hu Z.Y."/>
            <person name="Wang Y.Z."/>
            <person name="Im W.T."/>
            <person name="Wang S.Y."/>
            <person name="Zhao G.P."/>
            <person name="Zheng H.J."/>
            <person name="Quan Z.X."/>
        </authorList>
    </citation>
    <scope>NUCLEOTIDE SEQUENCE [LARGE SCALE GENOMIC DNA]</scope>
    <source>
        <strain evidence="2">Gsoil 348</strain>
    </source>
</reference>
<evidence type="ECO:0000313" key="2">
    <source>
        <dbReference type="EMBL" id="AIE83619.1"/>
    </source>
</evidence>
<dbReference type="EMBL" id="CP007139">
    <property type="protein sequence ID" value="AIE83619.1"/>
    <property type="molecule type" value="Genomic_DNA"/>
</dbReference>
<feature type="transmembrane region" description="Helical" evidence="1">
    <location>
        <begin position="155"/>
        <end position="173"/>
    </location>
</feature>
<protein>
    <submittedName>
        <fullName evidence="2">Uncharacterized protein</fullName>
    </submittedName>
</protein>
<dbReference type="AlphaFoldDB" id="A0A068NPV9"/>
<dbReference type="KEGG" id="fgi:OP10G_0251"/>
<evidence type="ECO:0000313" key="3">
    <source>
        <dbReference type="Proteomes" id="UP000027982"/>
    </source>
</evidence>
<dbReference type="HOGENOM" id="CLU_1426059_0_0_0"/>
<dbReference type="RefSeq" id="WP_025227713.1">
    <property type="nucleotide sequence ID" value="NZ_CP007139.1"/>
</dbReference>
<accession>A0A068NPV9</accession>
<gene>
    <name evidence="2" type="ORF">OP10G_0251</name>
</gene>